<evidence type="ECO:0000256" key="5">
    <source>
        <dbReference type="RuleBase" id="RU004355"/>
    </source>
</evidence>
<name>A0ABS1HNG7_9BACT</name>
<dbReference type="RefSeq" id="WP_200466361.1">
    <property type="nucleotide sequence ID" value="NZ_JAENRR010000054.1"/>
</dbReference>
<accession>A0ABS1HNG7</accession>
<dbReference type="Pfam" id="PF13742">
    <property type="entry name" value="tRNA_anti_2"/>
    <property type="match status" value="1"/>
</dbReference>
<gene>
    <name evidence="8" type="ORF">JIV24_17460</name>
</gene>
<feature type="domain" description="OB-fold nucleic acid binding" evidence="7">
    <location>
        <begin position="6"/>
        <end position="114"/>
    </location>
</feature>
<evidence type="ECO:0000256" key="2">
    <source>
        <dbReference type="ARBA" id="ARBA00022722"/>
    </source>
</evidence>
<dbReference type="EMBL" id="JAENRR010000054">
    <property type="protein sequence ID" value="MBK3519140.1"/>
    <property type="molecule type" value="Genomic_DNA"/>
</dbReference>
<evidence type="ECO:0000313" key="9">
    <source>
        <dbReference type="Proteomes" id="UP000605676"/>
    </source>
</evidence>
<dbReference type="NCBIfam" id="TIGR00237">
    <property type="entry name" value="xseA"/>
    <property type="match status" value="1"/>
</dbReference>
<evidence type="ECO:0000256" key="3">
    <source>
        <dbReference type="ARBA" id="ARBA00022801"/>
    </source>
</evidence>
<comment type="similarity">
    <text evidence="5">Belongs to the XseA family.</text>
</comment>
<keyword evidence="9" id="KW-1185">Reference proteome</keyword>
<evidence type="ECO:0000256" key="1">
    <source>
        <dbReference type="ARBA" id="ARBA00022490"/>
    </source>
</evidence>
<keyword evidence="4 5" id="KW-0269">Exonuclease</keyword>
<dbReference type="EC" id="3.1.11.6" evidence="5"/>
<evidence type="ECO:0000259" key="6">
    <source>
        <dbReference type="Pfam" id="PF02601"/>
    </source>
</evidence>
<protein>
    <recommendedName>
        <fullName evidence="5">Exodeoxyribonuclease 7 large subunit</fullName>
        <ecNumber evidence="5">3.1.11.6</ecNumber>
    </recommendedName>
</protein>
<organism evidence="8 9">
    <name type="scientific">Carboxylicivirga marina</name>
    <dbReference type="NCBI Taxonomy" id="2800988"/>
    <lineage>
        <taxon>Bacteria</taxon>
        <taxon>Pseudomonadati</taxon>
        <taxon>Bacteroidota</taxon>
        <taxon>Bacteroidia</taxon>
        <taxon>Marinilabiliales</taxon>
        <taxon>Marinilabiliaceae</taxon>
        <taxon>Carboxylicivirga</taxon>
    </lineage>
</organism>
<comment type="catalytic activity">
    <reaction evidence="5">
        <text>Exonucleolytic cleavage in either 5'- to 3'- or 3'- to 5'-direction to yield nucleoside 5'-phosphates.</text>
        <dbReference type="EC" id="3.1.11.6"/>
    </reaction>
</comment>
<dbReference type="InterPro" id="IPR003753">
    <property type="entry name" value="Exonuc_VII_L"/>
</dbReference>
<evidence type="ECO:0000259" key="7">
    <source>
        <dbReference type="Pfam" id="PF13742"/>
    </source>
</evidence>
<keyword evidence="3 5" id="KW-0378">Hydrolase</keyword>
<comment type="subcellular location">
    <subcellularLocation>
        <location evidence="5">Cytoplasm</location>
    </subcellularLocation>
</comment>
<dbReference type="PANTHER" id="PTHR30008:SF0">
    <property type="entry name" value="EXODEOXYRIBONUCLEASE 7 LARGE SUBUNIT"/>
    <property type="match status" value="1"/>
</dbReference>
<evidence type="ECO:0000256" key="4">
    <source>
        <dbReference type="ARBA" id="ARBA00022839"/>
    </source>
</evidence>
<comment type="caution">
    <text evidence="8">The sequence shown here is derived from an EMBL/GenBank/DDBJ whole genome shotgun (WGS) entry which is preliminary data.</text>
</comment>
<keyword evidence="2 5" id="KW-0540">Nuclease</keyword>
<feature type="domain" description="Exonuclease VII large subunit C-terminal" evidence="6">
    <location>
        <begin position="139"/>
        <end position="451"/>
    </location>
</feature>
<dbReference type="Pfam" id="PF02601">
    <property type="entry name" value="Exonuc_VII_L"/>
    <property type="match status" value="1"/>
</dbReference>
<proteinExistence type="inferred from homology"/>
<dbReference type="InterPro" id="IPR020579">
    <property type="entry name" value="Exonuc_VII_lsu_C"/>
</dbReference>
<reference evidence="8 9" key="1">
    <citation type="submission" date="2021-01" db="EMBL/GenBank/DDBJ databases">
        <title>Carboxyliciviraga sp.nov., isolated from coastal sediments.</title>
        <authorList>
            <person name="Lu D."/>
            <person name="Zhang T."/>
        </authorList>
    </citation>
    <scope>NUCLEOTIDE SEQUENCE [LARGE SCALE GENOMIC DNA]</scope>
    <source>
        <strain evidence="8 9">N1Y132</strain>
    </source>
</reference>
<dbReference type="PANTHER" id="PTHR30008">
    <property type="entry name" value="EXODEOXYRIBONUCLEASE 7 LARGE SUBUNIT"/>
    <property type="match status" value="1"/>
</dbReference>
<dbReference type="InterPro" id="IPR025824">
    <property type="entry name" value="OB-fold_nuc-bd_dom"/>
</dbReference>
<dbReference type="CDD" id="cd04489">
    <property type="entry name" value="ExoVII_LU_OBF"/>
    <property type="match status" value="1"/>
</dbReference>
<evidence type="ECO:0000313" key="8">
    <source>
        <dbReference type="EMBL" id="MBK3519140.1"/>
    </source>
</evidence>
<dbReference type="Proteomes" id="UP000605676">
    <property type="component" value="Unassembled WGS sequence"/>
</dbReference>
<keyword evidence="1" id="KW-0963">Cytoplasm</keyword>
<sequence>MAQDHLSLHELNQNIKEQINDAFPSTYWVIAEISEIRTVRSGHCYLELIEKDEASNQVLAKARATIWAFTYRMLKPYFETTTKQELTSGLKVLVKVSIEFQEVYGFSLNVKDIDPTFTLGDIARRKLEVIKQLEDDGVMNMNKEVNLAEVPQTIAVISSPTAAGYEDFVNQLANNTENYKVYHKLFPAIMQGDEAEASIIAALDRIYEYEAIFDAVVLIRGGGSTADLMCFDNYELALNISQFPLPVLTGIGHERDESVADMVAHTRLKTPTAVAEFLIDRIDAFDAYLLDLKEQFTTSTKQLINDEIHRFEVAALQFEPLVKRIINQKKQYQLDAAQRLDFSVKNYFQKQQSFFTHVKESIHYLTQKQVRSGLQQQRFITTRLKLEVSAFLKNKKQSIELAKRTNELCDPKNILERGYSITYKGEQLVKNLTSISVGDQIRTKTKYGKIISTVEKITPVK</sequence>